<dbReference type="AlphaFoldDB" id="A0A1J5TVM0"/>
<proteinExistence type="predicted"/>
<accession>A0A1J5TVM0</accession>
<protein>
    <submittedName>
        <fullName evidence="1">Uncharacterized protein</fullName>
    </submittedName>
</protein>
<name>A0A1J5TVM0_9GAMM</name>
<dbReference type="EMBL" id="MIQH01000486">
    <property type="protein sequence ID" value="OIR24875.1"/>
    <property type="molecule type" value="Genomic_DNA"/>
</dbReference>
<comment type="caution">
    <text evidence="1">The sequence shown here is derived from an EMBL/GenBank/DDBJ whole genome shotgun (WGS) entry which is preliminary data.</text>
</comment>
<gene>
    <name evidence="1" type="ORF">BGC33_11960</name>
</gene>
<organism evidence="1 2">
    <name type="scientific">Bathymodiolus thermophilus thioautotrophic gill symbiont</name>
    <dbReference type="NCBI Taxonomy" id="2360"/>
    <lineage>
        <taxon>Bacteria</taxon>
        <taxon>Pseudomonadati</taxon>
        <taxon>Pseudomonadota</taxon>
        <taxon>Gammaproteobacteria</taxon>
        <taxon>sulfur-oxidizing symbionts</taxon>
    </lineage>
</organism>
<reference evidence="2" key="1">
    <citation type="submission" date="2016-09" db="EMBL/GenBank/DDBJ databases">
        <title>Genome Sequence of Bathymodiolus thermophilus sulfur-oxidizing gill endosymbiont.</title>
        <authorList>
            <person name="Ponnudurai R."/>
            <person name="Kleiner M."/>
            <person name="Sayavedra L."/>
            <person name="Thuermer A."/>
            <person name="Felbeck H."/>
            <person name="Schlueter R."/>
            <person name="Schweder T."/>
            <person name="Markert S."/>
        </authorList>
    </citation>
    <scope>NUCLEOTIDE SEQUENCE [LARGE SCALE GENOMIC DNA]</scope>
    <source>
        <strain evidence="2">BAT/CrabSpa'14</strain>
    </source>
</reference>
<dbReference type="RefSeq" id="WP_071564066.1">
    <property type="nucleotide sequence ID" value="NZ_MIQH01000486.1"/>
</dbReference>
<dbReference type="Proteomes" id="UP000182798">
    <property type="component" value="Unassembled WGS sequence"/>
</dbReference>
<dbReference type="OrthoDB" id="4633492at2"/>
<evidence type="ECO:0000313" key="2">
    <source>
        <dbReference type="Proteomes" id="UP000182798"/>
    </source>
</evidence>
<evidence type="ECO:0000313" key="1">
    <source>
        <dbReference type="EMBL" id="OIR24875.1"/>
    </source>
</evidence>
<sequence length="78" mass="8851">MKKYLNNLIEEKGIDINTIFEIEGKTGVNLITLEVVIEHILIAVKKDQQAIKKTLVEIDFVNADVLDFFKHLAKSIAL</sequence>